<keyword evidence="4" id="KW-1133">Transmembrane helix</keyword>
<dbReference type="GO" id="GO:0003924">
    <property type="term" value="F:GTPase activity"/>
    <property type="evidence" value="ECO:0007669"/>
    <property type="project" value="InterPro"/>
</dbReference>
<dbReference type="EMBL" id="CP016397">
    <property type="protein sequence ID" value="ASQ46578.1"/>
    <property type="molecule type" value="Genomic_DNA"/>
</dbReference>
<evidence type="ECO:0000256" key="3">
    <source>
        <dbReference type="ARBA" id="ARBA00023134"/>
    </source>
</evidence>
<gene>
    <name evidence="5" type="ORF">clem_10145</name>
</gene>
<dbReference type="NCBIfam" id="TIGR00231">
    <property type="entry name" value="small_GTP"/>
    <property type="match status" value="1"/>
</dbReference>
<evidence type="ECO:0000256" key="2">
    <source>
        <dbReference type="ARBA" id="ARBA00022741"/>
    </source>
</evidence>
<dbReference type="PROSITE" id="PS51419">
    <property type="entry name" value="RAB"/>
    <property type="match status" value="1"/>
</dbReference>
<dbReference type="AlphaFoldDB" id="A0A222P405"/>
<evidence type="ECO:0000313" key="5">
    <source>
        <dbReference type="EMBL" id="ASQ46578.1"/>
    </source>
</evidence>
<dbReference type="GO" id="GO:0008333">
    <property type="term" value="P:endosome to lysosome transport"/>
    <property type="evidence" value="ECO:0007669"/>
    <property type="project" value="TreeGrafter"/>
</dbReference>
<dbReference type="PRINTS" id="PR00449">
    <property type="entry name" value="RASTRNSFRMNG"/>
</dbReference>
<dbReference type="SUPFAM" id="SSF52540">
    <property type="entry name" value="P-loop containing nucleoside triphosphate hydrolases"/>
    <property type="match status" value="1"/>
</dbReference>
<sequence length="329" mass="36531">MSGYKIITIGAENTGKTQLLRRIVSNNFSETYKPSMGMDFCSLKKNNDSLHLWDISGDSKTFGMTLPFFRHADLGLYCVDLSNPTRFKKEYLESFKTHNPDKKIILVGTKMDLLADTMEEQTAKAQEILNNIEGSFATRIAVSAKNRTNLELLENLLFNNTLSDKFDFALSKLSTDSSFYVALKQLQEKIKNIPQEKYQAVAAISLELVENLLSNSSSDKKQEAIEQFTKKCTPYLEKEHPYALKAVFSVAAVAFVTLLATVIGFGLGLWSGPGAIATALIAGTTTFLAAGSGFGIYTNRIFFFKEIDAEIDHVAECANKFVNENSLSR</sequence>
<dbReference type="Gene3D" id="3.40.50.300">
    <property type="entry name" value="P-loop containing nucleotide triphosphate hydrolases"/>
    <property type="match status" value="1"/>
</dbReference>
<accession>A0A222P405</accession>
<dbReference type="SMART" id="SM00175">
    <property type="entry name" value="RAB"/>
    <property type="match status" value="1"/>
</dbReference>
<keyword evidence="6" id="KW-1185">Reference proteome</keyword>
<dbReference type="RefSeq" id="WP_094091420.1">
    <property type="nucleotide sequence ID" value="NZ_CP016397.1"/>
</dbReference>
<dbReference type="PANTHER" id="PTHR47981">
    <property type="entry name" value="RAB FAMILY"/>
    <property type="match status" value="1"/>
</dbReference>
<feature type="transmembrane region" description="Helical" evidence="4">
    <location>
        <begin position="246"/>
        <end position="270"/>
    </location>
</feature>
<dbReference type="GO" id="GO:0005525">
    <property type="term" value="F:GTP binding"/>
    <property type="evidence" value="ECO:0007669"/>
    <property type="project" value="UniProtKB-KW"/>
</dbReference>
<dbReference type="GO" id="GO:0090385">
    <property type="term" value="P:phagosome-lysosome fusion"/>
    <property type="evidence" value="ECO:0007669"/>
    <property type="project" value="TreeGrafter"/>
</dbReference>
<organism evidence="5 6">
    <name type="scientific">Legionella clemsonensis</name>
    <dbReference type="NCBI Taxonomy" id="1867846"/>
    <lineage>
        <taxon>Bacteria</taxon>
        <taxon>Pseudomonadati</taxon>
        <taxon>Pseudomonadota</taxon>
        <taxon>Gammaproteobacteria</taxon>
        <taxon>Legionellales</taxon>
        <taxon>Legionellaceae</taxon>
        <taxon>Legionella</taxon>
    </lineage>
</organism>
<dbReference type="SMART" id="SM00174">
    <property type="entry name" value="RHO"/>
    <property type="match status" value="1"/>
</dbReference>
<protein>
    <submittedName>
        <fullName evidence="5">GTPase Era</fullName>
    </submittedName>
</protein>
<dbReference type="GO" id="GO:0005764">
    <property type="term" value="C:lysosome"/>
    <property type="evidence" value="ECO:0007669"/>
    <property type="project" value="TreeGrafter"/>
</dbReference>
<dbReference type="OrthoDB" id="5639734at2"/>
<evidence type="ECO:0000256" key="1">
    <source>
        <dbReference type="ARBA" id="ARBA00006270"/>
    </source>
</evidence>
<reference evidence="6" key="1">
    <citation type="submission" date="2016-07" db="EMBL/GenBank/DDBJ databases">
        <authorList>
            <person name="Florea S."/>
            <person name="Webb J.S."/>
            <person name="Jaromczyk J."/>
            <person name="Schardl C.L."/>
        </authorList>
    </citation>
    <scope>NUCLEOTIDE SEQUENCE [LARGE SCALE GENOMIC DNA]</scope>
    <source>
        <strain evidence="6">CDC-D5610</strain>
    </source>
</reference>
<keyword evidence="2" id="KW-0547">Nucleotide-binding</keyword>
<keyword evidence="4" id="KW-0472">Membrane</keyword>
<dbReference type="KEGG" id="lcd:clem_10145"/>
<feature type="transmembrane region" description="Helical" evidence="4">
    <location>
        <begin position="276"/>
        <end position="297"/>
    </location>
</feature>
<evidence type="ECO:0000313" key="6">
    <source>
        <dbReference type="Proteomes" id="UP000201728"/>
    </source>
</evidence>
<keyword evidence="3" id="KW-0342">GTP-binding</keyword>
<proteinExistence type="inferred from homology"/>
<dbReference type="InterPro" id="IPR027417">
    <property type="entry name" value="P-loop_NTPase"/>
</dbReference>
<keyword evidence="4" id="KW-0812">Transmembrane</keyword>
<dbReference type="InterPro" id="IPR001806">
    <property type="entry name" value="Small_GTPase"/>
</dbReference>
<dbReference type="Proteomes" id="UP000201728">
    <property type="component" value="Chromosome"/>
</dbReference>
<dbReference type="GO" id="GO:0045335">
    <property type="term" value="C:phagocytic vesicle"/>
    <property type="evidence" value="ECO:0007669"/>
    <property type="project" value="TreeGrafter"/>
</dbReference>
<evidence type="ECO:0000256" key="4">
    <source>
        <dbReference type="SAM" id="Phobius"/>
    </source>
</evidence>
<comment type="similarity">
    <text evidence="1">Belongs to the small GTPase superfamily. Rab family.</text>
</comment>
<dbReference type="PANTHER" id="PTHR47981:SF20">
    <property type="entry name" value="RAS-RELATED PROTEIN RAB-7A"/>
    <property type="match status" value="1"/>
</dbReference>
<dbReference type="Pfam" id="PF08477">
    <property type="entry name" value="Roc"/>
    <property type="match status" value="1"/>
</dbReference>
<dbReference type="InterPro" id="IPR005225">
    <property type="entry name" value="Small_GTP-bd"/>
</dbReference>
<name>A0A222P405_9GAMM</name>